<dbReference type="Proteomes" id="UP000184395">
    <property type="component" value="Unassembled WGS sequence"/>
</dbReference>
<gene>
    <name evidence="2" type="ORF">SAMN05192548_10547</name>
</gene>
<dbReference type="EMBL" id="FRAB01000054">
    <property type="protein sequence ID" value="SHL02799.1"/>
    <property type="molecule type" value="Genomic_DNA"/>
</dbReference>
<dbReference type="AlphaFoldDB" id="A0A1M6XAA3"/>
<proteinExistence type="predicted"/>
<evidence type="ECO:0000313" key="2">
    <source>
        <dbReference type="EMBL" id="SHL02799.1"/>
    </source>
</evidence>
<evidence type="ECO:0000256" key="1">
    <source>
        <dbReference type="SAM" id="MobiDB-lite"/>
    </source>
</evidence>
<feature type="compositionally biased region" description="Polar residues" evidence="1">
    <location>
        <begin position="1"/>
        <end position="16"/>
    </location>
</feature>
<sequence length="33" mass="3399">MPQASSEAPRASQPSQGAFPAIRPDNAGVFLTV</sequence>
<dbReference type="STRING" id="169427.SAMN05192548_10547"/>
<evidence type="ECO:0000313" key="3">
    <source>
        <dbReference type="Proteomes" id="UP000184395"/>
    </source>
</evidence>
<protein>
    <submittedName>
        <fullName evidence="2">Uncharacterized protein</fullName>
    </submittedName>
</protein>
<feature type="region of interest" description="Disordered" evidence="1">
    <location>
        <begin position="1"/>
        <end position="33"/>
    </location>
</feature>
<reference evidence="2 3" key="1">
    <citation type="submission" date="2016-11" db="EMBL/GenBank/DDBJ databases">
        <authorList>
            <person name="Jaros S."/>
            <person name="Januszkiewicz K."/>
            <person name="Wedrychowicz H."/>
        </authorList>
    </citation>
    <scope>NUCLEOTIDE SEQUENCE [LARGE SCALE GENOMIC DNA]</scope>
    <source>
        <strain evidence="2 3">LMG 20594</strain>
    </source>
</reference>
<accession>A0A1M6XAA3</accession>
<organism evidence="2 3">
    <name type="scientific">Paraburkholderia terricola</name>
    <dbReference type="NCBI Taxonomy" id="169427"/>
    <lineage>
        <taxon>Bacteria</taxon>
        <taxon>Pseudomonadati</taxon>
        <taxon>Pseudomonadota</taxon>
        <taxon>Betaproteobacteria</taxon>
        <taxon>Burkholderiales</taxon>
        <taxon>Burkholderiaceae</taxon>
        <taxon>Paraburkholderia</taxon>
    </lineage>
</organism>
<name>A0A1M6XAA3_9BURK</name>